<dbReference type="EMBL" id="JADFTS010000004">
    <property type="protein sequence ID" value="KAF9609160.1"/>
    <property type="molecule type" value="Genomic_DNA"/>
</dbReference>
<dbReference type="InterPro" id="IPR023333">
    <property type="entry name" value="Proteasome_suB-type"/>
</dbReference>
<accession>A0A835LVL7</accession>
<reference evidence="5 6" key="1">
    <citation type="submission" date="2020-10" db="EMBL/GenBank/DDBJ databases">
        <title>The Coptis chinensis genome and diversification of protoberbering-type alkaloids.</title>
        <authorList>
            <person name="Wang B."/>
            <person name="Shu S."/>
            <person name="Song C."/>
            <person name="Liu Y."/>
        </authorList>
    </citation>
    <scope>NUCLEOTIDE SEQUENCE [LARGE SCALE GENOMIC DNA]</scope>
    <source>
        <strain evidence="5">HL-2020</strain>
        <tissue evidence="5">Leaf</tissue>
    </source>
</reference>
<dbReference type="PANTHER" id="PTHR32194:SF4">
    <property type="entry name" value="PROTEASOME SUBUNIT BETA TYPE-7"/>
    <property type="match status" value="1"/>
</dbReference>
<comment type="caution">
    <text evidence="5">The sequence shown here is derived from an EMBL/GenBank/DDBJ whole genome shotgun (WGS) entry which is preliminary data.</text>
</comment>
<dbReference type="InterPro" id="IPR001353">
    <property type="entry name" value="Proteasome_sua/b"/>
</dbReference>
<protein>
    <submittedName>
        <fullName evidence="5">Uncharacterized protein</fullName>
    </submittedName>
</protein>
<evidence type="ECO:0000256" key="2">
    <source>
        <dbReference type="ARBA" id="ARBA00022698"/>
    </source>
</evidence>
<dbReference type="Gene3D" id="3.60.20.10">
    <property type="entry name" value="Glutamine Phosphoribosylpyrophosphate, subunit 1, domain 1"/>
    <property type="match status" value="1"/>
</dbReference>
<dbReference type="GO" id="GO:0051603">
    <property type="term" value="P:proteolysis involved in protein catabolic process"/>
    <property type="evidence" value="ECO:0007669"/>
    <property type="project" value="InterPro"/>
</dbReference>
<keyword evidence="4" id="KW-0539">Nucleus</keyword>
<dbReference type="OrthoDB" id="429533at2759"/>
<dbReference type="InterPro" id="IPR029055">
    <property type="entry name" value="Ntn_hydrolases_N"/>
</dbReference>
<organism evidence="5 6">
    <name type="scientific">Coptis chinensis</name>
    <dbReference type="NCBI Taxonomy" id="261450"/>
    <lineage>
        <taxon>Eukaryota</taxon>
        <taxon>Viridiplantae</taxon>
        <taxon>Streptophyta</taxon>
        <taxon>Embryophyta</taxon>
        <taxon>Tracheophyta</taxon>
        <taxon>Spermatophyta</taxon>
        <taxon>Magnoliopsida</taxon>
        <taxon>Ranunculales</taxon>
        <taxon>Ranunculaceae</taxon>
        <taxon>Coptidoideae</taxon>
        <taxon>Coptis</taxon>
    </lineage>
</organism>
<evidence type="ECO:0000256" key="1">
    <source>
        <dbReference type="ARBA" id="ARBA00022670"/>
    </source>
</evidence>
<evidence type="ECO:0000256" key="3">
    <source>
        <dbReference type="ARBA" id="ARBA00022801"/>
    </source>
</evidence>
<keyword evidence="2" id="KW-0888">Threonine protease</keyword>
<name>A0A835LVL7_9MAGN</name>
<dbReference type="Proteomes" id="UP000631114">
    <property type="component" value="Unassembled WGS sequence"/>
</dbReference>
<evidence type="ECO:0000313" key="6">
    <source>
        <dbReference type="Proteomes" id="UP000631114"/>
    </source>
</evidence>
<dbReference type="Pfam" id="PF00227">
    <property type="entry name" value="Proteasome"/>
    <property type="match status" value="1"/>
</dbReference>
<keyword evidence="1" id="KW-0645">Protease</keyword>
<evidence type="ECO:0000313" key="5">
    <source>
        <dbReference type="EMBL" id="KAF9609160.1"/>
    </source>
</evidence>
<keyword evidence="6" id="KW-1185">Reference proteome</keyword>
<evidence type="ECO:0000256" key="4">
    <source>
        <dbReference type="ARBA" id="ARBA00023242"/>
    </source>
</evidence>
<dbReference type="PANTHER" id="PTHR32194">
    <property type="entry name" value="METALLOPROTEASE TLDD"/>
    <property type="match status" value="1"/>
</dbReference>
<dbReference type="GO" id="GO:0005737">
    <property type="term" value="C:cytoplasm"/>
    <property type="evidence" value="ECO:0007669"/>
    <property type="project" value="TreeGrafter"/>
</dbReference>
<dbReference type="GO" id="GO:0005839">
    <property type="term" value="C:proteasome core complex"/>
    <property type="evidence" value="ECO:0007669"/>
    <property type="project" value="InterPro"/>
</dbReference>
<dbReference type="GO" id="GO:0004298">
    <property type="term" value="F:threonine-type endopeptidase activity"/>
    <property type="evidence" value="ECO:0007669"/>
    <property type="project" value="UniProtKB-KW"/>
</dbReference>
<sequence length="116" mass="12431">MVGLGVKPDKFTYPSVFKACGYELDLSFGKEVHKCIEDGIILGVDTRAIEGPIVVDKNCEKIHYMAPNIYCCGARIAANTEAVTGHVSAALVLSGVDITGPHLHNIYPHGSTDTLM</sequence>
<proteinExistence type="predicted"/>
<dbReference type="SUPFAM" id="SSF56235">
    <property type="entry name" value="N-terminal nucleophile aminohydrolases (Ntn hydrolases)"/>
    <property type="match status" value="1"/>
</dbReference>
<dbReference type="AlphaFoldDB" id="A0A835LVL7"/>
<keyword evidence="3" id="KW-0378">Hydrolase</keyword>
<gene>
    <name evidence="5" type="ORF">IFM89_013550</name>
</gene>